<comment type="caution">
    <text evidence="3">The sequence shown here is derived from an EMBL/GenBank/DDBJ whole genome shotgun (WGS) entry which is preliminary data.</text>
</comment>
<accession>A0A7W9G729</accession>
<dbReference type="RefSeq" id="WP_185071871.1">
    <property type="nucleotide sequence ID" value="NZ_JACHMB010000001.1"/>
</dbReference>
<reference evidence="3 4" key="1">
    <citation type="submission" date="2020-08" db="EMBL/GenBank/DDBJ databases">
        <title>Sequencing the genomes of 1000 actinobacteria strains.</title>
        <authorList>
            <person name="Klenk H.-P."/>
        </authorList>
    </citation>
    <scope>NUCLEOTIDE SEQUENCE [LARGE SCALE GENOMIC DNA]</scope>
    <source>
        <strain evidence="3 4">DSM 45507</strain>
    </source>
</reference>
<evidence type="ECO:0000313" key="3">
    <source>
        <dbReference type="EMBL" id="MBB5778440.1"/>
    </source>
</evidence>
<name>A0A7W9G729_9ACTN</name>
<feature type="region of interest" description="Disordered" evidence="1">
    <location>
        <begin position="1"/>
        <end position="29"/>
    </location>
</feature>
<proteinExistence type="predicted"/>
<evidence type="ECO:0000256" key="2">
    <source>
        <dbReference type="SAM" id="Phobius"/>
    </source>
</evidence>
<dbReference type="AlphaFoldDB" id="A0A7W9G729"/>
<feature type="compositionally biased region" description="Basic and acidic residues" evidence="1">
    <location>
        <begin position="1"/>
        <end position="11"/>
    </location>
</feature>
<keyword evidence="4" id="KW-1185">Reference proteome</keyword>
<keyword evidence="2" id="KW-0472">Membrane</keyword>
<feature type="region of interest" description="Disordered" evidence="1">
    <location>
        <begin position="53"/>
        <end position="181"/>
    </location>
</feature>
<dbReference type="Proteomes" id="UP000579153">
    <property type="component" value="Unassembled WGS sequence"/>
</dbReference>
<dbReference type="EMBL" id="JACHMB010000001">
    <property type="protein sequence ID" value="MBB5778440.1"/>
    <property type="molecule type" value="Genomic_DNA"/>
</dbReference>
<protein>
    <submittedName>
        <fullName evidence="3">Uncharacterized protein</fullName>
    </submittedName>
</protein>
<feature type="transmembrane region" description="Helical" evidence="2">
    <location>
        <begin position="33"/>
        <end position="54"/>
    </location>
</feature>
<sequence>MRDPIEPDRQEILSGPGDTRLAEKPRKGTKKTIAIAASALVAVLAAGGVGYMLAANPTGTAQPGGARPAPAQSTAGSEDLGDDDATMGDVTTDAPEGDPAAGAPDDAPDDGSMGDAAPDLGTGDEPTGSDRGTDSAPGGKRPATTSPAKPGPTKSAQPSDGDNPADGPAGELSGQCSKSGC</sequence>
<keyword evidence="2" id="KW-0812">Transmembrane</keyword>
<evidence type="ECO:0000256" key="1">
    <source>
        <dbReference type="SAM" id="MobiDB-lite"/>
    </source>
</evidence>
<feature type="compositionally biased region" description="Low complexity" evidence="1">
    <location>
        <begin position="53"/>
        <end position="72"/>
    </location>
</feature>
<organism evidence="3 4">
    <name type="scientific">Nonomuraea jabiensis</name>
    <dbReference type="NCBI Taxonomy" id="882448"/>
    <lineage>
        <taxon>Bacteria</taxon>
        <taxon>Bacillati</taxon>
        <taxon>Actinomycetota</taxon>
        <taxon>Actinomycetes</taxon>
        <taxon>Streptosporangiales</taxon>
        <taxon>Streptosporangiaceae</taxon>
        <taxon>Nonomuraea</taxon>
    </lineage>
</organism>
<feature type="compositionally biased region" description="Low complexity" evidence="1">
    <location>
        <begin position="93"/>
        <end position="119"/>
    </location>
</feature>
<evidence type="ECO:0000313" key="4">
    <source>
        <dbReference type="Proteomes" id="UP000579153"/>
    </source>
</evidence>
<gene>
    <name evidence="3" type="ORF">HD596_005196</name>
</gene>
<keyword evidence="2" id="KW-1133">Transmembrane helix</keyword>